<dbReference type="Proteomes" id="UP000320333">
    <property type="component" value="Unassembled WGS sequence"/>
</dbReference>
<keyword evidence="1" id="KW-0472">Membrane</keyword>
<feature type="transmembrane region" description="Helical" evidence="1">
    <location>
        <begin position="128"/>
        <end position="153"/>
    </location>
</feature>
<feature type="transmembrane region" description="Helical" evidence="1">
    <location>
        <begin position="229"/>
        <end position="250"/>
    </location>
</feature>
<reference evidence="2 3" key="1">
    <citation type="journal article" date="2019" name="Sci. Rep.">
        <title>Comparative genomics of chytrid fungi reveal insights into the obligate biotrophic and pathogenic lifestyle of Synchytrium endobioticum.</title>
        <authorList>
            <person name="van de Vossenberg B.T.L.H."/>
            <person name="Warris S."/>
            <person name="Nguyen H.D.T."/>
            <person name="van Gent-Pelzer M.P.E."/>
            <person name="Joly D.L."/>
            <person name="van de Geest H.C."/>
            <person name="Bonants P.J.M."/>
            <person name="Smith D.S."/>
            <person name="Levesque C.A."/>
            <person name="van der Lee T.A.J."/>
        </authorList>
    </citation>
    <scope>NUCLEOTIDE SEQUENCE [LARGE SCALE GENOMIC DNA]</scope>
    <source>
        <strain evidence="2 3">CBS 675.73</strain>
    </source>
</reference>
<dbReference type="AlphaFoldDB" id="A0A507F7H7"/>
<name>A0A507F7H7_9FUNG</name>
<keyword evidence="1" id="KW-1133">Transmembrane helix</keyword>
<sequence length="413" mass="47082">MGRNKLHAPNYLAGLLPGSVLSQGDEWMFPVSWHQTVNYVWLLQLWVLFAHCVYVRRWMPSQWRASREFEEIQTSGTLAHPPTHSWVPSWTVLQFWALLVTHSLFYIVELDSTLLTLKYIPMAYHHYIAVLIFIAYATNANCLCVVTLFPFILHNLFWTSGAKNYTLLGIYNLTMILLGTFCLTMLNAVNEVVGSDLVEVLPTSESHAMTSLNRSIDNMPENRLVKGHFPATTSLLPILSIIIASVNYYTYCRYYDGSVCDRQNILSNDTVTNFALWSVVVFLVVTCSAILTGRRLVAKSLWFTRFFMEPVEKQSGLITVLDFTETRYQVSASKWEDGVHGNGDVLMWVGGGRVSMAAAVLGCFGVQKGGMRTYFPDSGSWWAWILNWRRVLDRVRDVRRGMQWSRVPSETNA</sequence>
<keyword evidence="3" id="KW-1185">Reference proteome</keyword>
<evidence type="ECO:0000256" key="1">
    <source>
        <dbReference type="SAM" id="Phobius"/>
    </source>
</evidence>
<dbReference type="OrthoDB" id="2111679at2759"/>
<feature type="transmembrane region" description="Helical" evidence="1">
    <location>
        <begin position="90"/>
        <end position="108"/>
    </location>
</feature>
<dbReference type="EMBL" id="QEAP01000250">
    <property type="protein sequence ID" value="TPX71567.1"/>
    <property type="molecule type" value="Genomic_DNA"/>
</dbReference>
<evidence type="ECO:0000313" key="3">
    <source>
        <dbReference type="Proteomes" id="UP000320333"/>
    </source>
</evidence>
<organism evidence="2 3">
    <name type="scientific">Chytriomyces confervae</name>
    <dbReference type="NCBI Taxonomy" id="246404"/>
    <lineage>
        <taxon>Eukaryota</taxon>
        <taxon>Fungi</taxon>
        <taxon>Fungi incertae sedis</taxon>
        <taxon>Chytridiomycota</taxon>
        <taxon>Chytridiomycota incertae sedis</taxon>
        <taxon>Chytridiomycetes</taxon>
        <taxon>Chytridiales</taxon>
        <taxon>Chytriomycetaceae</taxon>
        <taxon>Chytriomyces</taxon>
    </lineage>
</organism>
<proteinExistence type="predicted"/>
<protein>
    <submittedName>
        <fullName evidence="2">Uncharacterized protein</fullName>
    </submittedName>
</protein>
<gene>
    <name evidence="2" type="ORF">CcCBS67573_g06166</name>
</gene>
<evidence type="ECO:0000313" key="2">
    <source>
        <dbReference type="EMBL" id="TPX71567.1"/>
    </source>
</evidence>
<feature type="transmembrane region" description="Helical" evidence="1">
    <location>
        <begin position="165"/>
        <end position="186"/>
    </location>
</feature>
<feature type="transmembrane region" description="Helical" evidence="1">
    <location>
        <begin position="271"/>
        <end position="291"/>
    </location>
</feature>
<accession>A0A507F7H7</accession>
<comment type="caution">
    <text evidence="2">The sequence shown here is derived from an EMBL/GenBank/DDBJ whole genome shotgun (WGS) entry which is preliminary data.</text>
</comment>
<feature type="transmembrane region" description="Helical" evidence="1">
    <location>
        <begin position="38"/>
        <end position="55"/>
    </location>
</feature>
<keyword evidence="1" id="KW-0812">Transmembrane</keyword>